<dbReference type="STRING" id="1122213.GCA_000423365_02706"/>
<dbReference type="EMBL" id="CP021330">
    <property type="protein sequence ID" value="AVX05902.1"/>
    <property type="molecule type" value="Genomic_DNA"/>
</dbReference>
<dbReference type="Proteomes" id="UP000258927">
    <property type="component" value="Chromosome"/>
</dbReference>
<organism evidence="1 2">
    <name type="scientific">Maritalea myrionectae</name>
    <dbReference type="NCBI Taxonomy" id="454601"/>
    <lineage>
        <taxon>Bacteria</taxon>
        <taxon>Pseudomonadati</taxon>
        <taxon>Pseudomonadota</taxon>
        <taxon>Alphaproteobacteria</taxon>
        <taxon>Hyphomicrobiales</taxon>
        <taxon>Devosiaceae</taxon>
        <taxon>Maritalea</taxon>
    </lineage>
</organism>
<evidence type="ECO:0000313" key="2">
    <source>
        <dbReference type="Proteomes" id="UP000258927"/>
    </source>
</evidence>
<sequence length="34" mass="4081">MCRNLHIRQAMRVKIYTSGEALRMSKIIKPLKYM</sequence>
<accession>A0A2R4MIR0</accession>
<dbReference type="AlphaFoldDB" id="A0A2R4MIR0"/>
<reference evidence="1 2" key="1">
    <citation type="submission" date="2017-05" db="EMBL/GenBank/DDBJ databases">
        <title>Genome Analysis of Maritalea myrionectae HL2708#5.</title>
        <authorList>
            <consortium name="Cotde Inc.-PKNU"/>
            <person name="Jang D."/>
            <person name="Oh H.-M."/>
        </authorList>
    </citation>
    <scope>NUCLEOTIDE SEQUENCE [LARGE SCALE GENOMIC DNA]</scope>
    <source>
        <strain evidence="1 2">HL2708#5</strain>
    </source>
</reference>
<proteinExistence type="predicted"/>
<gene>
    <name evidence="1" type="ORF">MXMO3_03398</name>
</gene>
<evidence type="ECO:0000313" key="1">
    <source>
        <dbReference type="EMBL" id="AVX05902.1"/>
    </source>
</evidence>
<dbReference type="KEGG" id="mmyr:MXMO3_03398"/>
<keyword evidence="2" id="KW-1185">Reference proteome</keyword>
<name>A0A2R4MIR0_9HYPH</name>
<protein>
    <submittedName>
        <fullName evidence="1">Uncharacterized protein</fullName>
    </submittedName>
</protein>